<comment type="caution">
    <text evidence="2">The sequence shown here is derived from an EMBL/GenBank/DDBJ whole genome shotgun (WGS) entry which is preliminary data.</text>
</comment>
<dbReference type="Proteomes" id="UP001212152">
    <property type="component" value="Unassembled WGS sequence"/>
</dbReference>
<feature type="compositionally biased region" description="Pro residues" evidence="1">
    <location>
        <begin position="255"/>
        <end position="264"/>
    </location>
</feature>
<protein>
    <submittedName>
        <fullName evidence="2">Uncharacterized protein</fullName>
    </submittedName>
</protein>
<reference evidence="2" key="1">
    <citation type="submission" date="2020-05" db="EMBL/GenBank/DDBJ databases">
        <title>Phylogenomic resolution of chytrid fungi.</title>
        <authorList>
            <person name="Stajich J.E."/>
            <person name="Amses K."/>
            <person name="Simmons R."/>
            <person name="Seto K."/>
            <person name="Myers J."/>
            <person name="Bonds A."/>
            <person name="Quandt C.A."/>
            <person name="Barry K."/>
            <person name="Liu P."/>
            <person name="Grigoriev I."/>
            <person name="Longcore J.E."/>
            <person name="James T.Y."/>
        </authorList>
    </citation>
    <scope>NUCLEOTIDE SEQUENCE</scope>
    <source>
        <strain evidence="2">JEL0379</strain>
    </source>
</reference>
<keyword evidence="3" id="KW-1185">Reference proteome</keyword>
<feature type="region of interest" description="Disordered" evidence="1">
    <location>
        <begin position="461"/>
        <end position="485"/>
    </location>
</feature>
<feature type="region of interest" description="Disordered" evidence="1">
    <location>
        <begin position="124"/>
        <end position="269"/>
    </location>
</feature>
<feature type="compositionally biased region" description="Basic and acidic residues" evidence="1">
    <location>
        <begin position="474"/>
        <end position="485"/>
    </location>
</feature>
<name>A0AAD5XP20_9FUNG</name>
<dbReference type="EMBL" id="JADGJQ010000054">
    <property type="protein sequence ID" value="KAJ3175246.1"/>
    <property type="molecule type" value="Genomic_DNA"/>
</dbReference>
<feature type="compositionally biased region" description="Low complexity" evidence="1">
    <location>
        <begin position="348"/>
        <end position="362"/>
    </location>
</feature>
<feature type="compositionally biased region" description="Low complexity" evidence="1">
    <location>
        <begin position="306"/>
        <end position="317"/>
    </location>
</feature>
<feature type="region of interest" description="Disordered" evidence="1">
    <location>
        <begin position="285"/>
        <end position="381"/>
    </location>
</feature>
<organism evidence="2 3">
    <name type="scientific">Geranomyces variabilis</name>
    <dbReference type="NCBI Taxonomy" id="109894"/>
    <lineage>
        <taxon>Eukaryota</taxon>
        <taxon>Fungi</taxon>
        <taxon>Fungi incertae sedis</taxon>
        <taxon>Chytridiomycota</taxon>
        <taxon>Chytridiomycota incertae sedis</taxon>
        <taxon>Chytridiomycetes</taxon>
        <taxon>Spizellomycetales</taxon>
        <taxon>Powellomycetaceae</taxon>
        <taxon>Geranomyces</taxon>
    </lineage>
</organism>
<feature type="compositionally biased region" description="Basic and acidic residues" evidence="1">
    <location>
        <begin position="285"/>
        <end position="296"/>
    </location>
</feature>
<feature type="compositionally biased region" description="Pro residues" evidence="1">
    <location>
        <begin position="209"/>
        <end position="223"/>
    </location>
</feature>
<accession>A0AAD5XP20</accession>
<feature type="compositionally biased region" description="Acidic residues" evidence="1">
    <location>
        <begin position="124"/>
        <end position="139"/>
    </location>
</feature>
<feature type="compositionally biased region" description="Polar residues" evidence="1">
    <location>
        <begin position="238"/>
        <end position="249"/>
    </location>
</feature>
<evidence type="ECO:0000313" key="3">
    <source>
        <dbReference type="Proteomes" id="UP001212152"/>
    </source>
</evidence>
<evidence type="ECO:0000256" key="1">
    <source>
        <dbReference type="SAM" id="MobiDB-lite"/>
    </source>
</evidence>
<evidence type="ECO:0000313" key="2">
    <source>
        <dbReference type="EMBL" id="KAJ3175246.1"/>
    </source>
</evidence>
<dbReference type="AlphaFoldDB" id="A0AAD5XP20"/>
<sequence length="485" mass="51473">MDFAYLDRLLAASKRFDKDLQELIKTVSLPPATPSPSARSNFLSRTEARISAVSRAAEDVENGALFYGTQGRATAAELVDAASDAVLQLERNVQAARVFLERYGYESQVPQVISEIAPAAEPEAVFDDDDEDEDDEVDEPVPRHLLFPPQRSRDSLPDVAPYVPVSPLGKMPASLSSPPRREPDHASPPPPRPLGAIPETRARSGAPLVEPPTPGLPGSPQLPPSYAVSMTPPRPSALTLNTGLADTANSAAPPRGGPASPPDSPLASLEDFGLSALSLHLLDVSNKHPRTEETGYKDSPAPIPPSYTSTTSTRPYSPHMPVASSLANTSGSSGGDDGSSGRRDNRSDSPTPMIPTTTTIPPRTSKTSESPPPDANSLFSGLLSPITRDDYARLSREIAAKLSLDYLNEMVNEVNEALTDSRFMGKGDDCISVHELSAAACIEPARAKAVISALASLGVVQQKSESSTESSNPKSRDVRYKVVSA</sequence>
<proteinExistence type="predicted"/>
<gene>
    <name evidence="2" type="ORF">HDU87_006328</name>
</gene>